<accession>A0A2Z4QG28</accession>
<organism evidence="4 5">
    <name type="scientific">Ruegeria phage vB_RpoP-V21</name>
    <dbReference type="NCBI Taxonomy" id="2218615"/>
    <lineage>
        <taxon>Viruses</taxon>
        <taxon>Duplodnaviria</taxon>
        <taxon>Heunggongvirae</taxon>
        <taxon>Uroviricota</taxon>
        <taxon>Caudoviricetes</taxon>
        <taxon>Schitoviridae</taxon>
        <taxon>Rhodovirinae</taxon>
        <taxon>Aorunvirus</taxon>
        <taxon>Aorunvirus V12</taxon>
    </lineage>
</organism>
<keyword evidence="2" id="KW-1194">Viral DNA replication</keyword>
<dbReference type="GO" id="GO:0006261">
    <property type="term" value="P:DNA-templated DNA replication"/>
    <property type="evidence" value="ECO:0007669"/>
    <property type="project" value="InterPro"/>
</dbReference>
<dbReference type="SUPFAM" id="SSF53098">
    <property type="entry name" value="Ribonuclease H-like"/>
    <property type="match status" value="1"/>
</dbReference>
<dbReference type="GO" id="GO:0003887">
    <property type="term" value="F:DNA-directed DNA polymerase activity"/>
    <property type="evidence" value="ECO:0007669"/>
    <property type="project" value="InterPro"/>
</dbReference>
<dbReference type="Pfam" id="PF00476">
    <property type="entry name" value="DNA_pol_A"/>
    <property type="match status" value="1"/>
</dbReference>
<dbReference type="EMBL" id="MH015253">
    <property type="protein sequence ID" value="AWY09009.1"/>
    <property type="molecule type" value="Genomic_DNA"/>
</dbReference>
<dbReference type="Proteomes" id="UP000251001">
    <property type="component" value="Genome"/>
</dbReference>
<dbReference type="Gene3D" id="1.20.1060.10">
    <property type="entry name" value="Taq DNA Polymerase, Chain T, domain 4"/>
    <property type="match status" value="1"/>
</dbReference>
<feature type="domain" description="DNA-directed DNA polymerase family A palm" evidence="3">
    <location>
        <begin position="575"/>
        <end position="802"/>
    </location>
</feature>
<dbReference type="InterPro" id="IPR012337">
    <property type="entry name" value="RNaseH-like_sf"/>
</dbReference>
<proteinExistence type="predicted"/>
<dbReference type="Gene3D" id="3.30.420.10">
    <property type="entry name" value="Ribonuclease H-like superfamily/Ribonuclease H"/>
    <property type="match status" value="1"/>
</dbReference>
<evidence type="ECO:0000256" key="2">
    <source>
        <dbReference type="ARBA" id="ARBA00023109"/>
    </source>
</evidence>
<reference evidence="4 5" key="1">
    <citation type="submission" date="2018-03" db="EMBL/GenBank/DDBJ databases">
        <title>Diverse roseophages infecting R. pomeroyi DSS-3.</title>
        <authorList>
            <person name="Zhan Y."/>
            <person name="Chen F."/>
            <person name="Wommack E.K."/>
            <person name="Nasko D."/>
        </authorList>
    </citation>
    <scope>NUCLEOTIDE SEQUENCE [LARGE SCALE GENOMIC DNA]</scope>
</reference>
<dbReference type="GO" id="GO:0003677">
    <property type="term" value="F:DNA binding"/>
    <property type="evidence" value="ECO:0007669"/>
    <property type="project" value="InterPro"/>
</dbReference>
<dbReference type="PRINTS" id="PR00868">
    <property type="entry name" value="DNAPOLI"/>
</dbReference>
<evidence type="ECO:0000313" key="4">
    <source>
        <dbReference type="EMBL" id="AWY09009.1"/>
    </source>
</evidence>
<dbReference type="InterPro" id="IPR043502">
    <property type="entry name" value="DNA/RNA_pol_sf"/>
</dbReference>
<sequence length="876" mass="99164">MHYEIIGKGRPARIAILVPRIQKTEVIKHYMPVLSQLNEEVMICDIYLNRKKKKTSHTEIKEYLDDLLPNIINAGIEFLVVAQPDYFKVLTKQGKTDANIGDIFDTVGGLKTTYIPHYSRVFYDPEKTKAKIDQGLQSVLSYLGSGTYRKLGSNIIHSATYPSSLKEKLDWLDKLIEMDVDLSCDIEGFSLKHYDAGIGTITFCWDQHNGIAFEVDNTKTKAEDHVLRQALKTFFYRYRATGRRMIYHNICYDAYVLIYQLFMDHILDQEGLLEGLDVMLENWECTQLITYLATNSCAGNELGLKAQAQEFAGNYAVEDIQDITQIELPKLLEYNLVDGLSTWFVYNKHYQTMINDQQFEIYTGLFKDAVKDIIQMQLTGLPVNMDKVIKLNDQLGAESEHNVWKMLQTKIVQGFVYQLEEDALKKKNEKLKTKVVTRVDLGSTQDLMVAFNPGSAPQLQRLLYSDEFLGLPVLDLTDSGLPSTGADTLEKLLNQNISEETKEFLNILLEYKASAIILSTFLPAFLKACPGPDGWHYLFGNFRLGGTLSGRLSSNNPNLQNIPSSAGGPLKSRLAKLIKKCFEAPPGWLFVGLDFDSLEDRISALQTKDPEKLKVYTDGYDGHSLRAYGYFGDQMPDIDPSSVDSINSIAKKYKPLRQESKAPTFALTYQGTFHTLMVNCGFSKEKAQDIENKYKKMYKVSIEYVEKKLEQATRDGYITVAFGLRVRTPLLAQTILGTNKTPKEAAAEGRTAGNAMGQSYCMLNSRAASEFMKKVRASKHKLDIKPCAHIHDAQYYLVRDGAYEALMYLNEHLPKAVAWQDDPEIWHDQVKLSGSVEIFYPNWNHGFDIPNAANENTIKDRIKAHLAELKEKGIAA</sequence>
<dbReference type="InterPro" id="IPR001098">
    <property type="entry name" value="DNA-dir_DNA_pol_A_palm_dom"/>
</dbReference>
<dbReference type="SMART" id="SM00482">
    <property type="entry name" value="POLAc"/>
    <property type="match status" value="1"/>
</dbReference>
<protein>
    <submittedName>
        <fullName evidence="4">DNA polymerase</fullName>
    </submittedName>
</protein>
<evidence type="ECO:0000313" key="5">
    <source>
        <dbReference type="Proteomes" id="UP000251001"/>
    </source>
</evidence>
<dbReference type="PANTHER" id="PTHR10133:SF27">
    <property type="entry name" value="DNA POLYMERASE NU"/>
    <property type="match status" value="1"/>
</dbReference>
<gene>
    <name evidence="4" type="ORF">vBRpoPV21_51</name>
</gene>
<dbReference type="SUPFAM" id="SSF56672">
    <property type="entry name" value="DNA/RNA polymerases"/>
    <property type="match status" value="1"/>
</dbReference>
<dbReference type="InterPro" id="IPR002298">
    <property type="entry name" value="DNA_polymerase_A"/>
</dbReference>
<evidence type="ECO:0000256" key="1">
    <source>
        <dbReference type="ARBA" id="ARBA00022705"/>
    </source>
</evidence>
<dbReference type="InterPro" id="IPR036397">
    <property type="entry name" value="RNaseH_sf"/>
</dbReference>
<dbReference type="Gene3D" id="1.10.150.20">
    <property type="entry name" value="5' to 3' exonuclease, C-terminal subdomain"/>
    <property type="match status" value="1"/>
</dbReference>
<dbReference type="Gene3D" id="3.30.70.370">
    <property type="match status" value="1"/>
</dbReference>
<keyword evidence="1" id="KW-0235">DNA replication</keyword>
<name>A0A2Z4QG28_9CAUD</name>
<dbReference type="GO" id="GO:0006302">
    <property type="term" value="P:double-strand break repair"/>
    <property type="evidence" value="ECO:0007669"/>
    <property type="project" value="TreeGrafter"/>
</dbReference>
<dbReference type="PANTHER" id="PTHR10133">
    <property type="entry name" value="DNA POLYMERASE I"/>
    <property type="match status" value="1"/>
</dbReference>
<dbReference type="GO" id="GO:0039693">
    <property type="term" value="P:viral DNA genome replication"/>
    <property type="evidence" value="ECO:0007669"/>
    <property type="project" value="UniProtKB-KW"/>
</dbReference>
<evidence type="ECO:0000259" key="3">
    <source>
        <dbReference type="SMART" id="SM00482"/>
    </source>
</evidence>